<feature type="transmembrane region" description="Helical" evidence="2">
    <location>
        <begin position="481"/>
        <end position="499"/>
    </location>
</feature>
<evidence type="ECO:0000313" key="4">
    <source>
        <dbReference type="Proteomes" id="UP000785679"/>
    </source>
</evidence>
<feature type="compositionally biased region" description="Polar residues" evidence="1">
    <location>
        <begin position="149"/>
        <end position="160"/>
    </location>
</feature>
<dbReference type="PANTHER" id="PTHR10153">
    <property type="entry name" value="SMALL CONDUCTANCE CALCIUM-ACTIVATED POTASSIUM CHANNEL"/>
    <property type="match status" value="1"/>
</dbReference>
<keyword evidence="2" id="KW-0472">Membrane</keyword>
<name>A0A8J8T802_HALGN</name>
<dbReference type="AlphaFoldDB" id="A0A8J8T802"/>
<feature type="compositionally biased region" description="Polar residues" evidence="1">
    <location>
        <begin position="125"/>
        <end position="140"/>
    </location>
</feature>
<reference evidence="3" key="1">
    <citation type="submission" date="2019-06" db="EMBL/GenBank/DDBJ databases">
        <authorList>
            <person name="Zheng W."/>
        </authorList>
    </citation>
    <scope>NUCLEOTIDE SEQUENCE</scope>
    <source>
        <strain evidence="3">QDHG01</strain>
    </source>
</reference>
<feature type="compositionally biased region" description="Polar residues" evidence="1">
    <location>
        <begin position="1"/>
        <end position="20"/>
    </location>
</feature>
<feature type="transmembrane region" description="Helical" evidence="2">
    <location>
        <begin position="342"/>
        <end position="359"/>
    </location>
</feature>
<organism evidence="3 4">
    <name type="scientific">Halteria grandinella</name>
    <dbReference type="NCBI Taxonomy" id="5974"/>
    <lineage>
        <taxon>Eukaryota</taxon>
        <taxon>Sar</taxon>
        <taxon>Alveolata</taxon>
        <taxon>Ciliophora</taxon>
        <taxon>Intramacronucleata</taxon>
        <taxon>Spirotrichea</taxon>
        <taxon>Stichotrichia</taxon>
        <taxon>Sporadotrichida</taxon>
        <taxon>Halteriidae</taxon>
        <taxon>Halteria</taxon>
    </lineage>
</organism>
<accession>A0A8J8T802</accession>
<evidence type="ECO:0000313" key="3">
    <source>
        <dbReference type="EMBL" id="TNV84816.1"/>
    </source>
</evidence>
<protein>
    <recommendedName>
        <fullName evidence="5">Potassium channel domain-containing protein</fullName>
    </recommendedName>
</protein>
<comment type="caution">
    <text evidence="3">The sequence shown here is derived from an EMBL/GenBank/DDBJ whole genome shotgun (WGS) entry which is preliminary data.</text>
</comment>
<keyword evidence="2" id="KW-0812">Transmembrane</keyword>
<evidence type="ECO:0008006" key="5">
    <source>
        <dbReference type="Google" id="ProtNLM"/>
    </source>
</evidence>
<feature type="region of interest" description="Disordered" evidence="1">
    <location>
        <begin position="125"/>
        <end position="160"/>
    </location>
</feature>
<dbReference type="GO" id="GO:0016286">
    <property type="term" value="F:small conductance calcium-activated potassium channel activity"/>
    <property type="evidence" value="ECO:0007669"/>
    <property type="project" value="InterPro"/>
</dbReference>
<evidence type="ECO:0000256" key="1">
    <source>
        <dbReference type="SAM" id="MobiDB-lite"/>
    </source>
</evidence>
<sequence length="742" mass="86380">MNNNPSSLRRGTIHQQQPLDLSNPLHRLQLSRSGSQLPPPYQDMDPPHIARLKMNLQSGGGSGLSNASSQYHQTLEQIAGLPPKRIRVDTEENIWGQRNGPVMTNNASQSDLTDTSMTADLLQSRNRQAQRPSKIQISDTKQPRKNSRFFETNNNTDIHNQTDFDAIEGEHNPLSRGDSMKIKAQAENFNFERVQARIVDQTRDNSALNTKQFRRFRLEQMQNEKEFIAEEAENRSRGVFFRKAWKGFMNIVWRFMPSSVRRLRKLEQSAYERNIEDAYRIITETEILRLKLKINDFFSAIFGLLCGWLMVTEQFILEKDTMEYSKGVASFIPGKTSPMSNIIRAVVMLMSGGMVFTIVKHYKFIYRLKQIENHGIYYLSIWHDTTLRMWFVVELLIASICLPPFVNFMTISNFVHGTDYYSASLIFTSLCLIKSYALFRIYLHGSRWTDAEAQKIAQTYGTEINIDFAFKADVRSNNLKVYLLVAIMIVIYLGTWIYFFERYYEELYMEQGDDLDTYYWYFDDFYNAIWLELTTVSGVGLGAAYPMSGIGRGVGAFGCLASFLSLSIVIKMVNAKLRLSPKELSTYHLLHQDVQMQENQLQARRVIIEALRMKKNSHEKKKNKIAYDFQKREFFSTINDYRITNMMYSFQVLSQNRYINQTLERLRFSLGKTIVEFNRVPGVLQKMKEFKTRKMEQNINIQYLSFVQNRVFEFLAARNNGFLLEDSHPVQTSALKKSARFE</sequence>
<feature type="transmembrane region" description="Helical" evidence="2">
    <location>
        <begin position="297"/>
        <end position="317"/>
    </location>
</feature>
<feature type="transmembrane region" description="Helical" evidence="2">
    <location>
        <begin position="420"/>
        <end position="439"/>
    </location>
</feature>
<dbReference type="EMBL" id="RRYP01002396">
    <property type="protein sequence ID" value="TNV84816.1"/>
    <property type="molecule type" value="Genomic_DNA"/>
</dbReference>
<gene>
    <name evidence="3" type="ORF">FGO68_gene6273</name>
</gene>
<dbReference type="GO" id="GO:0016020">
    <property type="term" value="C:membrane"/>
    <property type="evidence" value="ECO:0007669"/>
    <property type="project" value="InterPro"/>
</dbReference>
<dbReference type="SUPFAM" id="SSF81324">
    <property type="entry name" value="Voltage-gated potassium channels"/>
    <property type="match status" value="1"/>
</dbReference>
<feature type="transmembrane region" description="Helical" evidence="2">
    <location>
        <begin position="389"/>
        <end position="408"/>
    </location>
</feature>
<dbReference type="InterPro" id="IPR015449">
    <property type="entry name" value="K_chnl_Ca-activ_SK"/>
</dbReference>
<keyword evidence="4" id="KW-1185">Reference proteome</keyword>
<dbReference type="Gene3D" id="1.10.287.70">
    <property type="match status" value="1"/>
</dbReference>
<evidence type="ECO:0000256" key="2">
    <source>
        <dbReference type="SAM" id="Phobius"/>
    </source>
</evidence>
<dbReference type="Proteomes" id="UP000785679">
    <property type="component" value="Unassembled WGS sequence"/>
</dbReference>
<keyword evidence="2" id="KW-1133">Transmembrane helix</keyword>
<feature type="transmembrane region" description="Helical" evidence="2">
    <location>
        <begin position="554"/>
        <end position="573"/>
    </location>
</feature>
<proteinExistence type="predicted"/>
<feature type="region of interest" description="Disordered" evidence="1">
    <location>
        <begin position="1"/>
        <end position="23"/>
    </location>
</feature>